<keyword evidence="7 8" id="KW-0472">Membrane</keyword>
<evidence type="ECO:0000313" key="10">
    <source>
        <dbReference type="Proteomes" id="UP000014070"/>
    </source>
</evidence>
<dbReference type="InterPro" id="IPR037294">
    <property type="entry name" value="ABC_BtuC-like"/>
</dbReference>
<dbReference type="AlphaFoldDB" id="R9T615"/>
<dbReference type="HOGENOM" id="CLU_013016_0_0_2"/>
<evidence type="ECO:0000256" key="6">
    <source>
        <dbReference type="ARBA" id="ARBA00022989"/>
    </source>
</evidence>
<accession>R9T615</accession>
<feature type="transmembrane region" description="Helical" evidence="8">
    <location>
        <begin position="91"/>
        <end position="111"/>
    </location>
</feature>
<feature type="transmembrane region" description="Helical" evidence="8">
    <location>
        <begin position="26"/>
        <end position="46"/>
    </location>
</feature>
<dbReference type="GO" id="GO:0022857">
    <property type="term" value="F:transmembrane transporter activity"/>
    <property type="evidence" value="ECO:0007669"/>
    <property type="project" value="InterPro"/>
</dbReference>
<gene>
    <name evidence="9" type="ORF">MMINT_06650</name>
</gene>
<evidence type="ECO:0000256" key="2">
    <source>
        <dbReference type="ARBA" id="ARBA00007935"/>
    </source>
</evidence>
<reference evidence="9 10" key="1">
    <citation type="journal article" date="2013" name="Genome Announc.">
        <title>Genome sequence of 'Candidatus Methanomassiliicoccus intestinalis' Issoire-Mx1, a third thermoplasmatales-related methanogenic archaeon from human feces.</title>
        <authorList>
            <person name="Borrel G."/>
            <person name="Harris H.M."/>
            <person name="Parisot N."/>
            <person name="Gaci N."/>
            <person name="Tottey W."/>
            <person name="Mihajlovski A."/>
            <person name="Deane J."/>
            <person name="Gribaldo S."/>
            <person name="Bardot O."/>
            <person name="Peyretaillade E."/>
            <person name="Peyret P."/>
            <person name="O'Toole P.W."/>
            <person name="Brugere J.F."/>
        </authorList>
    </citation>
    <scope>NUCLEOTIDE SEQUENCE [LARGE SCALE GENOMIC DNA]</scope>
    <source>
        <strain evidence="9 10">Issoire-Mx1</strain>
    </source>
</reference>
<dbReference type="STRING" id="1295009.MMINT_06650"/>
<keyword evidence="3" id="KW-0813">Transport</keyword>
<dbReference type="Gene3D" id="1.10.3470.10">
    <property type="entry name" value="ABC transporter involved in vitamin B12 uptake, BtuC"/>
    <property type="match status" value="1"/>
</dbReference>
<protein>
    <submittedName>
        <fullName evidence="9">Transport system permease protein</fullName>
    </submittedName>
</protein>
<evidence type="ECO:0000256" key="3">
    <source>
        <dbReference type="ARBA" id="ARBA00022448"/>
    </source>
</evidence>
<dbReference type="Proteomes" id="UP000014070">
    <property type="component" value="Chromosome"/>
</dbReference>
<dbReference type="Pfam" id="PF01032">
    <property type="entry name" value="FecCD"/>
    <property type="match status" value="1"/>
</dbReference>
<dbReference type="FunFam" id="1.10.3470.10:FF:000001">
    <property type="entry name" value="Vitamin B12 ABC transporter permease BtuC"/>
    <property type="match status" value="1"/>
</dbReference>
<keyword evidence="5 8" id="KW-0812">Transmembrane</keyword>
<comment type="subcellular location">
    <subcellularLocation>
        <location evidence="1">Cell membrane</location>
        <topology evidence="1">Multi-pass membrane protein</topology>
    </subcellularLocation>
</comment>
<feature type="transmembrane region" description="Helical" evidence="8">
    <location>
        <begin position="150"/>
        <end position="171"/>
    </location>
</feature>
<evidence type="ECO:0000256" key="7">
    <source>
        <dbReference type="ARBA" id="ARBA00023136"/>
    </source>
</evidence>
<keyword evidence="10" id="KW-1185">Reference proteome</keyword>
<dbReference type="GO" id="GO:0005886">
    <property type="term" value="C:plasma membrane"/>
    <property type="evidence" value="ECO:0007669"/>
    <property type="project" value="UniProtKB-SubCell"/>
</dbReference>
<organism evidence="9 10">
    <name type="scientific">Methanomassiliicoccus intestinalis (strain Issoire-Mx1)</name>
    <dbReference type="NCBI Taxonomy" id="1295009"/>
    <lineage>
        <taxon>Archaea</taxon>
        <taxon>Methanobacteriati</taxon>
        <taxon>Thermoplasmatota</taxon>
        <taxon>Thermoplasmata</taxon>
        <taxon>Methanomassiliicoccales</taxon>
        <taxon>Methanomassiliicoccaceae</taxon>
        <taxon>Methanomassiliicoccus</taxon>
    </lineage>
</organism>
<keyword evidence="4" id="KW-1003">Cell membrane</keyword>
<dbReference type="PANTHER" id="PTHR30472">
    <property type="entry name" value="FERRIC ENTEROBACTIN TRANSPORT SYSTEM PERMEASE PROTEIN"/>
    <property type="match status" value="1"/>
</dbReference>
<proteinExistence type="inferred from homology"/>
<dbReference type="EMBL" id="CP005934">
    <property type="protein sequence ID" value="AGN26034.1"/>
    <property type="molecule type" value="Genomic_DNA"/>
</dbReference>
<dbReference type="KEGG" id="mer:MMINT_06650"/>
<dbReference type="GeneID" id="41323089"/>
<evidence type="ECO:0000256" key="1">
    <source>
        <dbReference type="ARBA" id="ARBA00004651"/>
    </source>
</evidence>
<feature type="transmembrane region" description="Helical" evidence="8">
    <location>
        <begin position="123"/>
        <end position="144"/>
    </location>
</feature>
<comment type="similarity">
    <text evidence="2">Belongs to the binding-protein-dependent transport system permease family. FecCD subfamily.</text>
</comment>
<sequence>METDTSRIISDTDLSDTYKKYTHKRILFIIFCIITAVIAIGVSITIGGRDISFTEVYHILYNHLIGVDYPVGSSEWMDDQIVWNLRLPRSIFALIAGAALAVGGAVMQSVMKNPLADPYTTGVSSGACFGVAVALALGIVATSGSQMDQYGVIINAFIFALIPVAIIILLSPRSRSPATLILAGVAVSYLFNALNTIVLISTDSETLASVYQWQIGSLADLSWDDLLLVTLITVAGTICALAVSKKLNLLLLGDDSAKSLGLDANSLRIVCLLILSLMTAAVISYAGVIGFIGLISPHIVRLIIGSDNRYLIPAAAAFGATFLIIADIVSRIVSDINAVPVGIMISFIGAPIFLYLVVKNKRSLW</sequence>
<evidence type="ECO:0000256" key="4">
    <source>
        <dbReference type="ARBA" id="ARBA00022475"/>
    </source>
</evidence>
<feature type="transmembrane region" description="Helical" evidence="8">
    <location>
        <begin position="310"/>
        <end position="329"/>
    </location>
</feature>
<dbReference type="PANTHER" id="PTHR30472:SF25">
    <property type="entry name" value="ABC TRANSPORTER PERMEASE PROTEIN MJ0876-RELATED"/>
    <property type="match status" value="1"/>
</dbReference>
<dbReference type="InterPro" id="IPR000522">
    <property type="entry name" value="ABC_transptr_permease_BtuC"/>
</dbReference>
<feature type="transmembrane region" description="Helical" evidence="8">
    <location>
        <begin position="265"/>
        <end position="295"/>
    </location>
</feature>
<keyword evidence="6 8" id="KW-1133">Transmembrane helix</keyword>
<evidence type="ECO:0000313" key="9">
    <source>
        <dbReference type="EMBL" id="AGN26034.1"/>
    </source>
</evidence>
<feature type="transmembrane region" description="Helical" evidence="8">
    <location>
        <begin position="336"/>
        <end position="358"/>
    </location>
</feature>
<feature type="transmembrane region" description="Helical" evidence="8">
    <location>
        <begin position="226"/>
        <end position="244"/>
    </location>
</feature>
<name>R9T615_METII</name>
<dbReference type="SUPFAM" id="SSF81345">
    <property type="entry name" value="ABC transporter involved in vitamin B12 uptake, BtuC"/>
    <property type="match status" value="1"/>
</dbReference>
<dbReference type="CDD" id="cd06550">
    <property type="entry name" value="TM_ABC_iron-siderophores_like"/>
    <property type="match status" value="1"/>
</dbReference>
<evidence type="ECO:0000256" key="8">
    <source>
        <dbReference type="SAM" id="Phobius"/>
    </source>
</evidence>
<evidence type="ECO:0000256" key="5">
    <source>
        <dbReference type="ARBA" id="ARBA00022692"/>
    </source>
</evidence>
<feature type="transmembrane region" description="Helical" evidence="8">
    <location>
        <begin position="178"/>
        <end position="200"/>
    </location>
</feature>
<dbReference type="InParanoid" id="R9T615"/>
<dbReference type="RefSeq" id="WP_020448559.1">
    <property type="nucleotide sequence ID" value="NC_021353.1"/>
</dbReference>